<evidence type="ECO:0000313" key="1">
    <source>
        <dbReference type="EMBL" id="SCB18426.1"/>
    </source>
</evidence>
<dbReference type="AlphaFoldDB" id="A0A1C3USF4"/>
<dbReference type="Pfam" id="PF06074">
    <property type="entry name" value="Portal_Mu"/>
    <property type="match status" value="1"/>
</dbReference>
<dbReference type="EMBL" id="FMAF01000003">
    <property type="protein sequence ID" value="SCB18426.1"/>
    <property type="molecule type" value="Genomic_DNA"/>
</dbReference>
<proteinExistence type="predicted"/>
<organism evidence="1 2">
    <name type="scientific">Rhizobium lusitanum</name>
    <dbReference type="NCBI Taxonomy" id="293958"/>
    <lineage>
        <taxon>Bacteria</taxon>
        <taxon>Pseudomonadati</taxon>
        <taxon>Pseudomonadota</taxon>
        <taxon>Alphaproteobacteria</taxon>
        <taxon>Hyphomicrobiales</taxon>
        <taxon>Rhizobiaceae</taxon>
        <taxon>Rhizobium/Agrobacterium group</taxon>
        <taxon>Rhizobium</taxon>
    </lineage>
</organism>
<dbReference type="Proteomes" id="UP000199205">
    <property type="component" value="Unassembled WGS sequence"/>
</dbReference>
<name>A0A1C3USF4_9HYPH</name>
<dbReference type="InterPro" id="IPR009279">
    <property type="entry name" value="Portal_Mu"/>
</dbReference>
<evidence type="ECO:0000313" key="2">
    <source>
        <dbReference type="Proteomes" id="UP000199205"/>
    </source>
</evidence>
<reference evidence="1 2" key="1">
    <citation type="submission" date="2016-08" db="EMBL/GenBank/DDBJ databases">
        <authorList>
            <person name="Seilhamer J.J."/>
        </authorList>
    </citation>
    <scope>NUCLEOTIDE SEQUENCE [LARGE SCALE GENOMIC DNA]</scope>
    <source>
        <strain evidence="1 2">P1-7</strain>
    </source>
</reference>
<dbReference type="OrthoDB" id="9797300at2"/>
<accession>A0A1C3USF4</accession>
<sequence length="495" mass="54623">MANPITTEIATVQSDPFVPGFQTILQPTDDVLVSRGGTAGYKAYDEIRRDPHAFAILQKRKLEVASREFKVFEASSRRIDKRIASEVEAWLKAINFDRLTKGLLGAVLKGFAVGEIMWVNADGIWKPGAILVKKQRRFRFDVDSNLRILTRSSPLDGIEAPDRKFIVHRHSIDDDDDDPYGVGVGSVLFWPAWFKRQVLANWLQATRKHAAPTTLGQYQGAFDQKKQDELASVFAKAQGSDSLIFPDNVTIELLEAKNQGDQFDTLSRYLDELMSEAVLGETLSTNSGERGARSLGEIHNEVRIAIAKADADLVCQTVRDSAIRWYVDVNYPGEAVPDVWRDFSEAEDLNDKADRDTKIFAMGYKPVSVDYINDTYGGDWIEKPQPVAPGAVDPNATDQPQTVFGNVAFADPARPETQAEKAVTDLTDQLANFGRPAIDAMIADIEAAFNEATSYDDLAERLARLSGDMSIDDLARLMAQGTIAADLEGQASSNG</sequence>
<protein>
    <submittedName>
        <fullName evidence="1">Mu-like prophage protein gp29</fullName>
    </submittedName>
</protein>
<gene>
    <name evidence="1" type="ORF">GA0061101_103261</name>
</gene>
<dbReference type="RefSeq" id="WP_092573393.1">
    <property type="nucleotide sequence ID" value="NZ_FMAF01000003.1"/>
</dbReference>